<evidence type="ECO:0000256" key="1">
    <source>
        <dbReference type="ARBA" id="ARBA00023157"/>
    </source>
</evidence>
<keyword evidence="5" id="KW-1185">Reference proteome</keyword>
<dbReference type="AlphaFoldDB" id="A0A3Q1FAF5"/>
<dbReference type="InterPro" id="IPR014853">
    <property type="entry name" value="VWF/SSPO/ZAN-like_Cys-rich_dom"/>
</dbReference>
<dbReference type="InterPro" id="IPR001846">
    <property type="entry name" value="VWF_type-D"/>
</dbReference>
<dbReference type="Pfam" id="PF25962">
    <property type="entry name" value="TIL_OTOGL_Mucin"/>
    <property type="match status" value="1"/>
</dbReference>
<dbReference type="GO" id="GO:0005615">
    <property type="term" value="C:extracellular space"/>
    <property type="evidence" value="ECO:0007669"/>
    <property type="project" value="TreeGrafter"/>
</dbReference>
<proteinExistence type="predicted"/>
<sequence length="330" mass="37636">MDRVSYVLPFFRKITIRKWIVLGRFFFGEFNTHPHELCFIHFKFCFKNDQNGFAGFQIIVLCFFQNNEILLSEENAKVIKQSKGEDIPFKVHTMGLYVVIEAENGLVLIWNKKTTLMIRLSNKFRGKVCGLCGNYDGKIKNDLTTRNKEVVVKPLDFGNSWKVQTKCPNAKTQQNPCNLYSNRMAWATKKCSIITSEVFAACHSKVEKGHYYDACVRDSCACNSGGDRECFCSAVAAYAAACNEAGACVKWRTPTICPLFCDFYNPDGECEWHYKPCGKKCMKTCRNPSGNCYNQLPALEGIHDEKGLICAFSRLELFSERLLTMHALFH</sequence>
<evidence type="ECO:0000313" key="4">
    <source>
        <dbReference type="Ensembl" id="ENSAPOP00000014003.1"/>
    </source>
</evidence>
<accession>A0A3Q1FAF5</accession>
<dbReference type="Ensembl" id="ENSAPOT00000032639.1">
    <property type="protein sequence ID" value="ENSAPOP00000014003.1"/>
    <property type="gene ID" value="ENSAPOG00000016850.1"/>
</dbReference>
<evidence type="ECO:0000256" key="2">
    <source>
        <dbReference type="ARBA" id="ARBA00023180"/>
    </source>
</evidence>
<dbReference type="STRING" id="80966.ENSAPOP00000014003"/>
<dbReference type="InterPro" id="IPR058753">
    <property type="entry name" value="TIL_OTOGL_Mucin"/>
</dbReference>
<organism evidence="4 5">
    <name type="scientific">Acanthochromis polyacanthus</name>
    <name type="common">spiny chromis</name>
    <dbReference type="NCBI Taxonomy" id="80966"/>
    <lineage>
        <taxon>Eukaryota</taxon>
        <taxon>Metazoa</taxon>
        <taxon>Chordata</taxon>
        <taxon>Craniata</taxon>
        <taxon>Vertebrata</taxon>
        <taxon>Euteleostomi</taxon>
        <taxon>Actinopterygii</taxon>
        <taxon>Neopterygii</taxon>
        <taxon>Teleostei</taxon>
        <taxon>Neoteleostei</taxon>
        <taxon>Acanthomorphata</taxon>
        <taxon>Ovalentaria</taxon>
        <taxon>Pomacentridae</taxon>
        <taxon>Acanthochromis</taxon>
    </lineage>
</organism>
<feature type="domain" description="VWFD" evidence="3">
    <location>
        <begin position="1"/>
        <end position="168"/>
    </location>
</feature>
<keyword evidence="1" id="KW-1015">Disulfide bond</keyword>
<keyword evidence="2" id="KW-0325">Glycoprotein</keyword>
<evidence type="ECO:0000313" key="5">
    <source>
        <dbReference type="Proteomes" id="UP000257200"/>
    </source>
</evidence>
<reference evidence="4" key="1">
    <citation type="submission" date="2025-05" db="UniProtKB">
        <authorList>
            <consortium name="Ensembl"/>
        </authorList>
    </citation>
    <scope>IDENTIFICATION</scope>
</reference>
<dbReference type="Proteomes" id="UP000257200">
    <property type="component" value="Unplaced"/>
</dbReference>
<evidence type="ECO:0000259" key="3">
    <source>
        <dbReference type="PROSITE" id="PS51233"/>
    </source>
</evidence>
<protein>
    <recommendedName>
        <fullName evidence="3">VWFD domain-containing protein</fullName>
    </recommendedName>
</protein>
<dbReference type="InterPro" id="IPR050780">
    <property type="entry name" value="Mucin_vWF_Thrombospondin_sf"/>
</dbReference>
<dbReference type="Pfam" id="PF08742">
    <property type="entry name" value="C8"/>
    <property type="match status" value="1"/>
</dbReference>
<dbReference type="GO" id="GO:0031012">
    <property type="term" value="C:extracellular matrix"/>
    <property type="evidence" value="ECO:0007669"/>
    <property type="project" value="TreeGrafter"/>
</dbReference>
<dbReference type="Ensembl" id="ENSAPOT00000022955.1">
    <property type="protein sequence ID" value="ENSAPOP00000014513.1"/>
    <property type="gene ID" value="ENSAPOG00000017418.1"/>
</dbReference>
<dbReference type="SMART" id="SM00832">
    <property type="entry name" value="C8"/>
    <property type="match status" value="1"/>
</dbReference>
<dbReference type="PANTHER" id="PTHR11339:SF408">
    <property type="entry name" value="MUCIN-5B"/>
    <property type="match status" value="1"/>
</dbReference>
<dbReference type="PANTHER" id="PTHR11339">
    <property type="entry name" value="EXTRACELLULAR MATRIX GLYCOPROTEIN RELATED"/>
    <property type="match status" value="1"/>
</dbReference>
<dbReference type="GeneTree" id="ENSGT00940000156076"/>
<dbReference type="Pfam" id="PF00094">
    <property type="entry name" value="VWD"/>
    <property type="match status" value="1"/>
</dbReference>
<name>A0A3Q1FAF5_9TELE</name>
<dbReference type="PROSITE" id="PS51233">
    <property type="entry name" value="VWFD"/>
    <property type="match status" value="1"/>
</dbReference>